<keyword evidence="4 7" id="KW-0418">Kinase</keyword>
<dbReference type="Pfam" id="PF00294">
    <property type="entry name" value="PfkB"/>
    <property type="match status" value="1"/>
</dbReference>
<dbReference type="PANTHER" id="PTHR43085">
    <property type="entry name" value="HEXOKINASE FAMILY MEMBER"/>
    <property type="match status" value="1"/>
</dbReference>
<reference evidence="7 8" key="1">
    <citation type="submission" date="2019-07" db="EMBL/GenBank/DDBJ databases">
        <title>Whole genome shotgun sequence of Halolactibacillus halophilus NBRC 100868.</title>
        <authorList>
            <person name="Hosoyama A."/>
            <person name="Uohara A."/>
            <person name="Ohji S."/>
            <person name="Ichikawa N."/>
        </authorList>
    </citation>
    <scope>NUCLEOTIDE SEQUENCE [LARGE SCALE GENOMIC DNA]</scope>
    <source>
        <strain evidence="7 8">NBRC 100868</strain>
    </source>
</reference>
<keyword evidence="2" id="KW-0808">Transferase</keyword>
<dbReference type="PROSITE" id="PS00584">
    <property type="entry name" value="PFKB_KINASES_2"/>
    <property type="match status" value="1"/>
</dbReference>
<protein>
    <submittedName>
        <fullName evidence="7">2-keto-3-deoxygluconate kinase</fullName>
    </submittedName>
</protein>
<sequence>MSEVILIGESMGLLNATDYGDLVDVENFKRSVAGAELNVSIGLSRLGHTVEYVTKIGKDPIGESIVKYLTSENINTEHMLFSESHKTGLMLKSRVKQGDPAIAYYRSHSAFTTFSLEDVNQLEMDSVKLLHITGIPLAINTSVREALFSLVKKAKKAGVFITLDPNLRPSIWESEEQMVKVINEMASYADVILPGIAEGEILTGSSSIEDIAQFYLDLGVKVVITKSGEAGAYVSEINKETENVKGFKVEQVIDTVGAGDGFAAGIIHGYLSGYSWAKSAKYANAIGALQVQYVGDNQNLPTKDKLEAYIESFN</sequence>
<evidence type="ECO:0000256" key="3">
    <source>
        <dbReference type="ARBA" id="ARBA00022741"/>
    </source>
</evidence>
<dbReference type="CDD" id="cd01166">
    <property type="entry name" value="KdgK"/>
    <property type="match status" value="1"/>
</dbReference>
<evidence type="ECO:0000256" key="5">
    <source>
        <dbReference type="ARBA" id="ARBA00022840"/>
    </source>
</evidence>
<comment type="caution">
    <text evidence="7">The sequence shown here is derived from an EMBL/GenBank/DDBJ whole genome shotgun (WGS) entry which is preliminary data.</text>
</comment>
<dbReference type="Gene3D" id="3.40.1190.20">
    <property type="match status" value="1"/>
</dbReference>
<gene>
    <name evidence="7" type="primary">kdgK</name>
    <name evidence="7" type="ORF">HHA03_23560</name>
</gene>
<evidence type="ECO:0000313" key="8">
    <source>
        <dbReference type="Proteomes" id="UP000321547"/>
    </source>
</evidence>
<organism evidence="7 8">
    <name type="scientific">Halolactibacillus halophilus</name>
    <dbReference type="NCBI Taxonomy" id="306540"/>
    <lineage>
        <taxon>Bacteria</taxon>
        <taxon>Bacillati</taxon>
        <taxon>Bacillota</taxon>
        <taxon>Bacilli</taxon>
        <taxon>Bacillales</taxon>
        <taxon>Bacillaceae</taxon>
        <taxon>Halolactibacillus</taxon>
    </lineage>
</organism>
<evidence type="ECO:0000256" key="4">
    <source>
        <dbReference type="ARBA" id="ARBA00022777"/>
    </source>
</evidence>
<name>A0ABQ0VRR3_9BACI</name>
<dbReference type="InterPro" id="IPR011611">
    <property type="entry name" value="PfkB_dom"/>
</dbReference>
<dbReference type="SUPFAM" id="SSF53613">
    <property type="entry name" value="Ribokinase-like"/>
    <property type="match status" value="1"/>
</dbReference>
<dbReference type="InterPro" id="IPR050306">
    <property type="entry name" value="PfkB_Carbo_kinase"/>
</dbReference>
<dbReference type="InterPro" id="IPR002173">
    <property type="entry name" value="Carboh/pur_kinase_PfkB_CS"/>
</dbReference>
<accession>A0ABQ0VRR3</accession>
<evidence type="ECO:0000256" key="1">
    <source>
        <dbReference type="ARBA" id="ARBA00010688"/>
    </source>
</evidence>
<keyword evidence="5" id="KW-0067">ATP-binding</keyword>
<dbReference type="InterPro" id="IPR029056">
    <property type="entry name" value="Ribokinase-like"/>
</dbReference>
<evidence type="ECO:0000259" key="6">
    <source>
        <dbReference type="Pfam" id="PF00294"/>
    </source>
</evidence>
<dbReference type="PANTHER" id="PTHR43085:SF1">
    <property type="entry name" value="PSEUDOURIDINE KINASE-RELATED"/>
    <property type="match status" value="1"/>
</dbReference>
<proteinExistence type="inferred from homology"/>
<dbReference type="GO" id="GO:0016301">
    <property type="term" value="F:kinase activity"/>
    <property type="evidence" value="ECO:0007669"/>
    <property type="project" value="UniProtKB-KW"/>
</dbReference>
<evidence type="ECO:0000313" key="7">
    <source>
        <dbReference type="EMBL" id="GEM02824.1"/>
    </source>
</evidence>
<keyword evidence="3" id="KW-0547">Nucleotide-binding</keyword>
<feature type="domain" description="Carbohydrate kinase PfkB" evidence="6">
    <location>
        <begin position="1"/>
        <end position="302"/>
    </location>
</feature>
<comment type="similarity">
    <text evidence="1">Belongs to the carbohydrate kinase PfkB family.</text>
</comment>
<keyword evidence="8" id="KW-1185">Reference proteome</keyword>
<dbReference type="Proteomes" id="UP000321547">
    <property type="component" value="Unassembled WGS sequence"/>
</dbReference>
<evidence type="ECO:0000256" key="2">
    <source>
        <dbReference type="ARBA" id="ARBA00022679"/>
    </source>
</evidence>
<dbReference type="EMBL" id="BJWI01000065">
    <property type="protein sequence ID" value="GEM02824.1"/>
    <property type="molecule type" value="Genomic_DNA"/>
</dbReference>
<dbReference type="RefSeq" id="WP_089833007.1">
    <property type="nucleotide sequence ID" value="NZ_BJWI01000065.1"/>
</dbReference>